<evidence type="ECO:0000313" key="2">
    <source>
        <dbReference type="EMBL" id="KAF7811426.1"/>
    </source>
</evidence>
<accession>A0A834SYW9</accession>
<evidence type="ECO:0000313" key="3">
    <source>
        <dbReference type="Proteomes" id="UP000634136"/>
    </source>
</evidence>
<evidence type="ECO:0000256" key="1">
    <source>
        <dbReference type="ARBA" id="ARBA00008668"/>
    </source>
</evidence>
<dbReference type="InterPro" id="IPR036514">
    <property type="entry name" value="SGNH_hydro_sf"/>
</dbReference>
<dbReference type="PANTHER" id="PTHR45642">
    <property type="entry name" value="GDSL ESTERASE/LIPASE EXL3"/>
    <property type="match status" value="1"/>
</dbReference>
<reference evidence="2" key="1">
    <citation type="submission" date="2020-09" db="EMBL/GenBank/DDBJ databases">
        <title>Genome-Enabled Discovery of Anthraquinone Biosynthesis in Senna tora.</title>
        <authorList>
            <person name="Kang S.-H."/>
            <person name="Pandey R.P."/>
            <person name="Lee C.-M."/>
            <person name="Sim J.-S."/>
            <person name="Jeong J.-T."/>
            <person name="Choi B.-S."/>
            <person name="Jung M."/>
            <person name="Ginzburg D."/>
            <person name="Zhao K."/>
            <person name="Won S.Y."/>
            <person name="Oh T.-J."/>
            <person name="Yu Y."/>
            <person name="Kim N.-H."/>
            <person name="Lee O.R."/>
            <person name="Lee T.-H."/>
            <person name="Bashyal P."/>
            <person name="Kim T.-S."/>
            <person name="Lee W.-H."/>
            <person name="Kawkins C."/>
            <person name="Kim C.-K."/>
            <person name="Kim J.S."/>
            <person name="Ahn B.O."/>
            <person name="Rhee S.Y."/>
            <person name="Sohng J.K."/>
        </authorList>
    </citation>
    <scope>NUCLEOTIDE SEQUENCE</scope>
    <source>
        <tissue evidence="2">Leaf</tissue>
    </source>
</reference>
<dbReference type="Pfam" id="PF00657">
    <property type="entry name" value="Lipase_GDSL"/>
    <property type="match status" value="1"/>
</dbReference>
<dbReference type="AlphaFoldDB" id="A0A834SYW9"/>
<dbReference type="Gene3D" id="3.40.50.1110">
    <property type="entry name" value="SGNH hydrolase"/>
    <property type="match status" value="1"/>
</dbReference>
<dbReference type="InterPro" id="IPR050592">
    <property type="entry name" value="GDSL_lipolytic_enzyme"/>
</dbReference>
<name>A0A834SYW9_9FABA</name>
<dbReference type="OrthoDB" id="1600564at2759"/>
<dbReference type="PANTHER" id="PTHR45642:SF3">
    <property type="entry name" value="OS09G0540400 PROTEIN"/>
    <property type="match status" value="1"/>
</dbReference>
<dbReference type="GO" id="GO:0016788">
    <property type="term" value="F:hydrolase activity, acting on ester bonds"/>
    <property type="evidence" value="ECO:0007669"/>
    <property type="project" value="InterPro"/>
</dbReference>
<dbReference type="SUPFAM" id="SSF52266">
    <property type="entry name" value="SGNH hydrolase"/>
    <property type="match status" value="1"/>
</dbReference>
<dbReference type="EMBL" id="JAAIUW010000010">
    <property type="protein sequence ID" value="KAF7811426.1"/>
    <property type="molecule type" value="Genomic_DNA"/>
</dbReference>
<dbReference type="Proteomes" id="UP000634136">
    <property type="component" value="Unassembled WGS sequence"/>
</dbReference>
<proteinExistence type="inferred from homology"/>
<protein>
    <submittedName>
        <fullName evidence="2">GDSL esterase/lipase</fullName>
    </submittedName>
</protein>
<comment type="caution">
    <text evidence="2">The sequence shown here is derived from an EMBL/GenBank/DDBJ whole genome shotgun (WGS) entry which is preliminary data.</text>
</comment>
<sequence>MSKLYLFDINYIAAIYGGAKKDALPPYLDPKLSIEELMSGVSFASGGSGFDPLTPSISELLNEGGRKIAVTGLPPIGCLPVVITLYSDERFGKRGCIDKYSSIARDYNQMLQNELNLMQLQLNSSNPSSKVYYIDIYQPLSDMVQDPQKYGFDVVDSGCCGSGYIETSFLCNHISSVCSDPSKYLFWDSVHPTQKGYQNLFSAFRPTFDLINNDD</sequence>
<dbReference type="InterPro" id="IPR001087">
    <property type="entry name" value="GDSL"/>
</dbReference>
<gene>
    <name evidence="2" type="ORF">G2W53_032402</name>
</gene>
<keyword evidence="3" id="KW-1185">Reference proteome</keyword>
<organism evidence="2 3">
    <name type="scientific">Senna tora</name>
    <dbReference type="NCBI Taxonomy" id="362788"/>
    <lineage>
        <taxon>Eukaryota</taxon>
        <taxon>Viridiplantae</taxon>
        <taxon>Streptophyta</taxon>
        <taxon>Embryophyta</taxon>
        <taxon>Tracheophyta</taxon>
        <taxon>Spermatophyta</taxon>
        <taxon>Magnoliopsida</taxon>
        <taxon>eudicotyledons</taxon>
        <taxon>Gunneridae</taxon>
        <taxon>Pentapetalae</taxon>
        <taxon>rosids</taxon>
        <taxon>fabids</taxon>
        <taxon>Fabales</taxon>
        <taxon>Fabaceae</taxon>
        <taxon>Caesalpinioideae</taxon>
        <taxon>Cassia clade</taxon>
        <taxon>Senna</taxon>
    </lineage>
</organism>
<comment type="similarity">
    <text evidence="1">Belongs to the 'GDSL' lipolytic enzyme family.</text>
</comment>